<feature type="transmembrane region" description="Helical" evidence="7">
    <location>
        <begin position="770"/>
        <end position="791"/>
    </location>
</feature>
<keyword evidence="1" id="KW-0813">Transport</keyword>
<dbReference type="OrthoDB" id="7784786at2759"/>
<dbReference type="AlphaFoldDB" id="A0A9N9WNI1"/>
<evidence type="ECO:0000256" key="4">
    <source>
        <dbReference type="ARBA" id="ARBA00023043"/>
    </source>
</evidence>
<organism evidence="8 9">
    <name type="scientific">Chironomus riparius</name>
    <dbReference type="NCBI Taxonomy" id="315576"/>
    <lineage>
        <taxon>Eukaryota</taxon>
        <taxon>Metazoa</taxon>
        <taxon>Ecdysozoa</taxon>
        <taxon>Arthropoda</taxon>
        <taxon>Hexapoda</taxon>
        <taxon>Insecta</taxon>
        <taxon>Pterygota</taxon>
        <taxon>Neoptera</taxon>
        <taxon>Endopterygota</taxon>
        <taxon>Diptera</taxon>
        <taxon>Nematocera</taxon>
        <taxon>Chironomoidea</taxon>
        <taxon>Chironomidae</taxon>
        <taxon>Chironominae</taxon>
        <taxon>Chironomus</taxon>
    </lineage>
</organism>
<feature type="transmembrane region" description="Helical" evidence="7">
    <location>
        <begin position="545"/>
        <end position="568"/>
    </location>
</feature>
<keyword evidence="5" id="KW-0406">Ion transport</keyword>
<evidence type="ECO:0000256" key="6">
    <source>
        <dbReference type="ARBA" id="ARBA00023303"/>
    </source>
</evidence>
<evidence type="ECO:0000313" key="9">
    <source>
        <dbReference type="Proteomes" id="UP001153620"/>
    </source>
</evidence>
<dbReference type="SUPFAM" id="SSF48403">
    <property type="entry name" value="Ankyrin repeat"/>
    <property type="match status" value="2"/>
</dbReference>
<dbReference type="InterPro" id="IPR052076">
    <property type="entry name" value="TRP_cation_channel"/>
</dbReference>
<evidence type="ECO:0000256" key="3">
    <source>
        <dbReference type="ARBA" id="ARBA00022737"/>
    </source>
</evidence>
<feature type="transmembrane region" description="Helical" evidence="7">
    <location>
        <begin position="580"/>
        <end position="598"/>
    </location>
</feature>
<proteinExistence type="predicted"/>
<accession>A0A9N9WNI1</accession>
<name>A0A9N9WNI1_9DIPT</name>
<sequence length="958" mass="111149">MSNNIDLYNAFKNRNLGKFTEALEVHEADPNYFVESKGRTVFEIILSTPGSHSFIKKCIEYGADFYVKNSNQQYPLHCVIESKCIENLKEVESLFSYRDLNVNSLDSAHKIKYSPYANVKDSNGQNCLHTLIECLTNDTYEVIFPLIKILLAHGCNANHPDRELKTPFYLVLEKLPQLKNRKDVADYFIKNGDLDFYTHRSDEIIELVMNQKVKYLNALPDKEDFIVNYENMMQLLMDGEINKFETKFFFFKDSCMDMEEYKENCSAFLEAAVAKSLINIVDLLIDYGVDINHVHKSSKYKIPPPFIAFKIVNVGILRSFLLHPAIKLYYIMEGTETVKKKTFLHSFFDDLKSRSYSTYKKSNFIKEMTCDQKKCFNLVLQHKQCNRELINEHDELGLPAIYYAVRYKIDYITIELLRNGAYIGTVIKNIRKSLLADFFDSCITTNDKFHDDEELEIRLNYGFLTPSQPIIDQRKFRKLGNQDTYLPISQKSPEDFESLVKASEMKYAEEMKPLGKIAEKADLQRLLMHPVLSSFILLKWNKINFLIYINLVLILMYMFSFIPFILLSQTTPEAERAGSVMYNLFYVLSFISLSLLIFRESMQFFLSIIQYVQASSNWIDMALIISSLTILLFQWQIPNHISRMLRTVIILLAVAEYFNLLGLLPLLSISLHTKMFKKVCTTFVKSLSFYSVLILGFAFSFFTLHGDKYSKDLDKLFIHGGDNTSNALPPLNETRSDRYNNFNTVGLAIIKSFAMLSGELEGSYMHQEGLTYGVLFLLFLFLITIVLYNLLNALAVSDTQEIKSDARLIDLHQRILTMQETEEAVFKRNSYMGDYLKKVISMFPNTVPDGSILIKPNRSRHIFVNETEQINLNEWAPSPLSFLKKNVKINEEIVHDILKLLEKKREERTVNAIRKLKENRNEKLANDIIKINEMLSDIQTNIIKLQSDVYSLKKRVNL</sequence>
<reference evidence="8" key="1">
    <citation type="submission" date="2022-01" db="EMBL/GenBank/DDBJ databases">
        <authorList>
            <person name="King R."/>
        </authorList>
    </citation>
    <scope>NUCLEOTIDE SEQUENCE</scope>
</reference>
<dbReference type="InterPro" id="IPR002110">
    <property type="entry name" value="Ankyrin_rpt"/>
</dbReference>
<keyword evidence="7" id="KW-0812">Transmembrane</keyword>
<evidence type="ECO:0000256" key="1">
    <source>
        <dbReference type="ARBA" id="ARBA00022448"/>
    </source>
</evidence>
<dbReference type="PANTHER" id="PTHR47143:SF4">
    <property type="entry name" value="TRANSIENT RECEPTOR POTENTIAL CATION CHANNEL PROTEIN PAINLESS"/>
    <property type="match status" value="1"/>
</dbReference>
<dbReference type="Gene3D" id="1.25.40.20">
    <property type="entry name" value="Ankyrin repeat-containing domain"/>
    <property type="match status" value="2"/>
</dbReference>
<evidence type="ECO:0000256" key="7">
    <source>
        <dbReference type="SAM" id="Phobius"/>
    </source>
</evidence>
<dbReference type="PANTHER" id="PTHR47143">
    <property type="entry name" value="TRANSIENT RECEPTOR POTENTIAL CATION CHANNEL PROTEIN PAINLESS"/>
    <property type="match status" value="1"/>
</dbReference>
<dbReference type="GO" id="GO:0005216">
    <property type="term" value="F:monoatomic ion channel activity"/>
    <property type="evidence" value="ECO:0007669"/>
    <property type="project" value="InterPro"/>
</dbReference>
<keyword evidence="3" id="KW-0677">Repeat</keyword>
<protein>
    <recommendedName>
        <fullName evidence="10">Ion transport domain-containing protein</fullName>
    </recommendedName>
</protein>
<dbReference type="SMART" id="SM00248">
    <property type="entry name" value="ANK"/>
    <property type="match status" value="5"/>
</dbReference>
<dbReference type="GO" id="GO:0034703">
    <property type="term" value="C:cation channel complex"/>
    <property type="evidence" value="ECO:0007669"/>
    <property type="project" value="UniProtKB-ARBA"/>
</dbReference>
<feature type="transmembrane region" description="Helical" evidence="7">
    <location>
        <begin position="647"/>
        <end position="667"/>
    </location>
</feature>
<reference evidence="8" key="2">
    <citation type="submission" date="2022-10" db="EMBL/GenBank/DDBJ databases">
        <authorList>
            <consortium name="ENA_rothamsted_submissions"/>
            <consortium name="culmorum"/>
            <person name="King R."/>
        </authorList>
    </citation>
    <scope>NUCLEOTIDE SEQUENCE</scope>
</reference>
<keyword evidence="6" id="KW-0407">Ion channel</keyword>
<keyword evidence="7" id="KW-1133">Transmembrane helix</keyword>
<evidence type="ECO:0008006" key="10">
    <source>
        <dbReference type="Google" id="ProtNLM"/>
    </source>
</evidence>
<evidence type="ECO:0000256" key="5">
    <source>
        <dbReference type="ARBA" id="ARBA00023065"/>
    </source>
</evidence>
<keyword evidence="9" id="KW-1185">Reference proteome</keyword>
<keyword evidence="7" id="KW-0472">Membrane</keyword>
<evidence type="ECO:0000313" key="8">
    <source>
        <dbReference type="EMBL" id="CAG9799622.1"/>
    </source>
</evidence>
<dbReference type="Proteomes" id="UP001153620">
    <property type="component" value="Chromosome 1"/>
</dbReference>
<keyword evidence="4" id="KW-0040">ANK repeat</keyword>
<keyword evidence="2" id="KW-0716">Sensory transduction</keyword>
<dbReference type="EMBL" id="OU895877">
    <property type="protein sequence ID" value="CAG9799622.1"/>
    <property type="molecule type" value="Genomic_DNA"/>
</dbReference>
<gene>
    <name evidence="8" type="ORF">CHIRRI_LOCUS2587</name>
</gene>
<dbReference type="InterPro" id="IPR036770">
    <property type="entry name" value="Ankyrin_rpt-contain_sf"/>
</dbReference>
<feature type="transmembrane region" description="Helical" evidence="7">
    <location>
        <begin position="687"/>
        <end position="705"/>
    </location>
</feature>
<evidence type="ECO:0000256" key="2">
    <source>
        <dbReference type="ARBA" id="ARBA00022606"/>
    </source>
</evidence>